<dbReference type="EMBL" id="KQ973108">
    <property type="protein sequence ID" value="KXZ75674.1"/>
    <property type="molecule type" value="Genomic_DNA"/>
</dbReference>
<evidence type="ECO:0000313" key="4">
    <source>
        <dbReference type="Proteomes" id="UP000007266"/>
    </source>
</evidence>
<sequence length="110" mass="12185">MSGFNRNMAYFVLMFLPIVLAQPAGYYGDYDMNLVHNYAGLADDTVDDILSRIPAGTFDVVTRIHIHWWPASLPPSQAFLASFVVGDLAVGVLYNPGGHIILFVWNSLPQ</sequence>
<proteinExistence type="predicted"/>
<accession>A0A139W8Q4</accession>
<dbReference type="AlphaFoldDB" id="A0A139W8Q4"/>
<feature type="chain" id="PRO_5007299554" evidence="2">
    <location>
        <begin position="22"/>
        <end position="110"/>
    </location>
</feature>
<name>A0A139W8Q4_TRICA</name>
<organism evidence="3 4">
    <name type="scientific">Tribolium castaneum</name>
    <name type="common">Red flour beetle</name>
    <dbReference type="NCBI Taxonomy" id="7070"/>
    <lineage>
        <taxon>Eukaryota</taxon>
        <taxon>Metazoa</taxon>
        <taxon>Ecdysozoa</taxon>
        <taxon>Arthropoda</taxon>
        <taxon>Hexapoda</taxon>
        <taxon>Insecta</taxon>
        <taxon>Pterygota</taxon>
        <taxon>Neoptera</taxon>
        <taxon>Endopterygota</taxon>
        <taxon>Coleoptera</taxon>
        <taxon>Polyphaga</taxon>
        <taxon>Cucujiformia</taxon>
        <taxon>Tenebrionidae</taxon>
        <taxon>Tenebrionidae incertae sedis</taxon>
        <taxon>Tribolium</taxon>
    </lineage>
</organism>
<keyword evidence="1" id="KW-0472">Membrane</keyword>
<feature type="signal peptide" evidence="2">
    <location>
        <begin position="1"/>
        <end position="21"/>
    </location>
</feature>
<keyword evidence="4" id="KW-1185">Reference proteome</keyword>
<keyword evidence="2" id="KW-0732">Signal</keyword>
<feature type="transmembrane region" description="Helical" evidence="1">
    <location>
        <begin position="78"/>
        <end position="105"/>
    </location>
</feature>
<keyword evidence="1" id="KW-0812">Transmembrane</keyword>
<keyword evidence="1" id="KW-1133">Transmembrane helix</keyword>
<dbReference type="Proteomes" id="UP000007266">
    <property type="component" value="Unassembled WGS sequence"/>
</dbReference>
<evidence type="ECO:0000256" key="2">
    <source>
        <dbReference type="SAM" id="SignalP"/>
    </source>
</evidence>
<protein>
    <submittedName>
        <fullName evidence="3">Uncharacterized protein</fullName>
    </submittedName>
</protein>
<gene>
    <name evidence="3" type="primary">AUGUSTUS-3.0.2_31299</name>
    <name evidence="3" type="ORF">TcasGA2_TC031299</name>
</gene>
<evidence type="ECO:0000313" key="3">
    <source>
        <dbReference type="EMBL" id="KXZ75674.1"/>
    </source>
</evidence>
<dbReference type="InParanoid" id="A0A139W8Q4"/>
<reference evidence="3 4" key="2">
    <citation type="journal article" date="2010" name="Nucleic Acids Res.">
        <title>BeetleBase in 2010: revisions to provide comprehensive genomic information for Tribolium castaneum.</title>
        <authorList>
            <person name="Kim H.S."/>
            <person name="Murphy T."/>
            <person name="Xia J."/>
            <person name="Caragea D."/>
            <person name="Park Y."/>
            <person name="Beeman R.W."/>
            <person name="Lorenzen M.D."/>
            <person name="Butcher S."/>
            <person name="Manak J.R."/>
            <person name="Brown S.J."/>
        </authorList>
    </citation>
    <scope>NUCLEOTIDE SEQUENCE [LARGE SCALE GENOMIC DNA]</scope>
    <source>
        <strain evidence="3 4">Georgia GA2</strain>
    </source>
</reference>
<evidence type="ECO:0000256" key="1">
    <source>
        <dbReference type="SAM" id="Phobius"/>
    </source>
</evidence>
<reference evidence="3 4" key="1">
    <citation type="journal article" date="2008" name="Nature">
        <title>The genome of the model beetle and pest Tribolium castaneum.</title>
        <authorList>
            <consortium name="Tribolium Genome Sequencing Consortium"/>
            <person name="Richards S."/>
            <person name="Gibbs R.A."/>
            <person name="Weinstock G.M."/>
            <person name="Brown S.J."/>
            <person name="Denell R."/>
            <person name="Beeman R.W."/>
            <person name="Gibbs R."/>
            <person name="Beeman R.W."/>
            <person name="Brown S.J."/>
            <person name="Bucher G."/>
            <person name="Friedrich M."/>
            <person name="Grimmelikhuijzen C.J."/>
            <person name="Klingler M."/>
            <person name="Lorenzen M."/>
            <person name="Richards S."/>
            <person name="Roth S."/>
            <person name="Schroder R."/>
            <person name="Tautz D."/>
            <person name="Zdobnov E.M."/>
            <person name="Muzny D."/>
            <person name="Gibbs R.A."/>
            <person name="Weinstock G.M."/>
            <person name="Attaway T."/>
            <person name="Bell S."/>
            <person name="Buhay C.J."/>
            <person name="Chandrabose M.N."/>
            <person name="Chavez D."/>
            <person name="Clerk-Blankenburg K.P."/>
            <person name="Cree A."/>
            <person name="Dao M."/>
            <person name="Davis C."/>
            <person name="Chacko J."/>
            <person name="Dinh H."/>
            <person name="Dugan-Rocha S."/>
            <person name="Fowler G."/>
            <person name="Garner T.T."/>
            <person name="Garnes J."/>
            <person name="Gnirke A."/>
            <person name="Hawes A."/>
            <person name="Hernandez J."/>
            <person name="Hines S."/>
            <person name="Holder M."/>
            <person name="Hume J."/>
            <person name="Jhangiani S.N."/>
            <person name="Joshi V."/>
            <person name="Khan Z.M."/>
            <person name="Jackson L."/>
            <person name="Kovar C."/>
            <person name="Kowis A."/>
            <person name="Lee S."/>
            <person name="Lewis L.R."/>
            <person name="Margolis J."/>
            <person name="Morgan M."/>
            <person name="Nazareth L.V."/>
            <person name="Nguyen N."/>
            <person name="Okwuonu G."/>
            <person name="Parker D."/>
            <person name="Richards S."/>
            <person name="Ruiz S.J."/>
            <person name="Santibanez J."/>
            <person name="Savard J."/>
            <person name="Scherer S.E."/>
            <person name="Schneider B."/>
            <person name="Sodergren E."/>
            <person name="Tautz D."/>
            <person name="Vattahil S."/>
            <person name="Villasana D."/>
            <person name="White C.S."/>
            <person name="Wright R."/>
            <person name="Park Y."/>
            <person name="Beeman R.W."/>
            <person name="Lord J."/>
            <person name="Oppert B."/>
            <person name="Lorenzen M."/>
            <person name="Brown S."/>
            <person name="Wang L."/>
            <person name="Savard J."/>
            <person name="Tautz D."/>
            <person name="Richards S."/>
            <person name="Weinstock G."/>
            <person name="Gibbs R.A."/>
            <person name="Liu Y."/>
            <person name="Worley K."/>
            <person name="Weinstock G."/>
            <person name="Elsik C.G."/>
            <person name="Reese J.T."/>
            <person name="Elhaik E."/>
            <person name="Landan G."/>
            <person name="Graur D."/>
            <person name="Arensburger P."/>
            <person name="Atkinson P."/>
            <person name="Beeman R.W."/>
            <person name="Beidler J."/>
            <person name="Brown S.J."/>
            <person name="Demuth J.P."/>
            <person name="Drury D.W."/>
            <person name="Du Y.Z."/>
            <person name="Fujiwara H."/>
            <person name="Lorenzen M."/>
            <person name="Maselli V."/>
            <person name="Osanai M."/>
            <person name="Park Y."/>
            <person name="Robertson H.M."/>
            <person name="Tu Z."/>
            <person name="Wang J.J."/>
            <person name="Wang S."/>
            <person name="Richards S."/>
            <person name="Song H."/>
            <person name="Zhang L."/>
            <person name="Sodergren E."/>
            <person name="Werner D."/>
            <person name="Stanke M."/>
            <person name="Morgenstern B."/>
            <person name="Solovyev V."/>
            <person name="Kosarev P."/>
            <person name="Brown G."/>
            <person name="Chen H.C."/>
            <person name="Ermolaeva O."/>
            <person name="Hlavina W."/>
            <person name="Kapustin Y."/>
            <person name="Kiryutin B."/>
            <person name="Kitts P."/>
            <person name="Maglott D."/>
            <person name="Pruitt K."/>
            <person name="Sapojnikov V."/>
            <person name="Souvorov A."/>
            <person name="Mackey A.J."/>
            <person name="Waterhouse R.M."/>
            <person name="Wyder S."/>
            <person name="Zdobnov E.M."/>
            <person name="Zdobnov E.M."/>
            <person name="Wyder S."/>
            <person name="Kriventseva E.V."/>
            <person name="Kadowaki T."/>
            <person name="Bork P."/>
            <person name="Aranda M."/>
            <person name="Bao R."/>
            <person name="Beermann A."/>
            <person name="Berns N."/>
            <person name="Bolognesi R."/>
            <person name="Bonneton F."/>
            <person name="Bopp D."/>
            <person name="Brown S.J."/>
            <person name="Bucher G."/>
            <person name="Butts T."/>
            <person name="Chaumot A."/>
            <person name="Denell R.E."/>
            <person name="Ferrier D.E."/>
            <person name="Friedrich M."/>
            <person name="Gordon C.M."/>
            <person name="Jindra M."/>
            <person name="Klingler M."/>
            <person name="Lan Q."/>
            <person name="Lattorff H.M."/>
            <person name="Laudet V."/>
            <person name="von Levetsow C."/>
            <person name="Liu Z."/>
            <person name="Lutz R."/>
            <person name="Lynch J.A."/>
            <person name="da Fonseca R.N."/>
            <person name="Posnien N."/>
            <person name="Reuter R."/>
            <person name="Roth S."/>
            <person name="Savard J."/>
            <person name="Schinko J.B."/>
            <person name="Schmitt C."/>
            <person name="Schoppmeier M."/>
            <person name="Schroder R."/>
            <person name="Shippy T.D."/>
            <person name="Simonnet F."/>
            <person name="Marques-Souza H."/>
            <person name="Tautz D."/>
            <person name="Tomoyasu Y."/>
            <person name="Trauner J."/>
            <person name="Van der Zee M."/>
            <person name="Vervoort M."/>
            <person name="Wittkopp N."/>
            <person name="Wimmer E.A."/>
            <person name="Yang X."/>
            <person name="Jones A.K."/>
            <person name="Sattelle D.B."/>
            <person name="Ebert P.R."/>
            <person name="Nelson D."/>
            <person name="Scott J.G."/>
            <person name="Beeman R.W."/>
            <person name="Muthukrishnan S."/>
            <person name="Kramer K.J."/>
            <person name="Arakane Y."/>
            <person name="Beeman R.W."/>
            <person name="Zhu Q."/>
            <person name="Hogenkamp D."/>
            <person name="Dixit R."/>
            <person name="Oppert B."/>
            <person name="Jiang H."/>
            <person name="Zou Z."/>
            <person name="Marshall J."/>
            <person name="Elpidina E."/>
            <person name="Vinokurov K."/>
            <person name="Oppert C."/>
            <person name="Zou Z."/>
            <person name="Evans J."/>
            <person name="Lu Z."/>
            <person name="Zhao P."/>
            <person name="Sumathipala N."/>
            <person name="Altincicek B."/>
            <person name="Vilcinskas A."/>
            <person name="Williams M."/>
            <person name="Hultmark D."/>
            <person name="Hetru C."/>
            <person name="Jiang H."/>
            <person name="Grimmelikhuijzen C.J."/>
            <person name="Hauser F."/>
            <person name="Cazzamali G."/>
            <person name="Williamson M."/>
            <person name="Park Y."/>
            <person name="Li B."/>
            <person name="Tanaka Y."/>
            <person name="Predel R."/>
            <person name="Neupert S."/>
            <person name="Schachtner J."/>
            <person name="Verleyen P."/>
            <person name="Raible F."/>
            <person name="Bork P."/>
            <person name="Friedrich M."/>
            <person name="Walden K.K."/>
            <person name="Robertson H.M."/>
            <person name="Angeli S."/>
            <person name="Foret S."/>
            <person name="Bucher G."/>
            <person name="Schuetz S."/>
            <person name="Maleszka R."/>
            <person name="Wimmer E.A."/>
            <person name="Beeman R.W."/>
            <person name="Lorenzen M."/>
            <person name="Tomoyasu Y."/>
            <person name="Miller S.C."/>
            <person name="Grossmann D."/>
            <person name="Bucher G."/>
        </authorList>
    </citation>
    <scope>NUCLEOTIDE SEQUENCE [LARGE SCALE GENOMIC DNA]</scope>
    <source>
        <strain evidence="3 4">Georgia GA2</strain>
    </source>
</reference>